<organism evidence="2 3">
    <name type="scientific">Bordetella genomosp. 11</name>
    <dbReference type="NCBI Taxonomy" id="1416808"/>
    <lineage>
        <taxon>Bacteria</taxon>
        <taxon>Pseudomonadati</taxon>
        <taxon>Pseudomonadota</taxon>
        <taxon>Betaproteobacteria</taxon>
        <taxon>Burkholderiales</taxon>
        <taxon>Alcaligenaceae</taxon>
        <taxon>Bordetella</taxon>
    </lineage>
</organism>
<evidence type="ECO:0000313" key="2">
    <source>
        <dbReference type="EMBL" id="OZI61304.1"/>
    </source>
</evidence>
<evidence type="ECO:0000256" key="1">
    <source>
        <dbReference type="SAM" id="MobiDB-lite"/>
    </source>
</evidence>
<dbReference type="Pfam" id="PF12244">
    <property type="entry name" value="DUF3606"/>
    <property type="match status" value="1"/>
</dbReference>
<proteinExistence type="predicted"/>
<gene>
    <name evidence="2" type="ORF">CAL28_18440</name>
</gene>
<dbReference type="Proteomes" id="UP000215767">
    <property type="component" value="Unassembled WGS sequence"/>
</dbReference>
<feature type="region of interest" description="Disordered" evidence="1">
    <location>
        <begin position="44"/>
        <end position="63"/>
    </location>
</feature>
<dbReference type="RefSeq" id="WP_094842709.1">
    <property type="nucleotide sequence ID" value="NZ_NEVS01000004.1"/>
</dbReference>
<accession>A0A261UHB3</accession>
<comment type="caution">
    <text evidence="2">The sequence shown here is derived from an EMBL/GenBank/DDBJ whole genome shotgun (WGS) entry which is preliminary data.</text>
</comment>
<dbReference type="InterPro" id="IPR022037">
    <property type="entry name" value="DUF3606"/>
</dbReference>
<evidence type="ECO:0000313" key="3">
    <source>
        <dbReference type="Proteomes" id="UP000215767"/>
    </source>
</evidence>
<name>A0A261UHB3_9BORD</name>
<reference evidence="3" key="1">
    <citation type="submission" date="2017-05" db="EMBL/GenBank/DDBJ databases">
        <title>Complete and WGS of Bordetella genogroups.</title>
        <authorList>
            <person name="Spilker T."/>
            <person name="Lipuma J."/>
        </authorList>
    </citation>
    <scope>NUCLEOTIDE SEQUENCE [LARGE SCALE GENOMIC DNA]</scope>
    <source>
        <strain evidence="3">AU8856</strain>
    </source>
</reference>
<dbReference type="AlphaFoldDB" id="A0A261UHB3"/>
<keyword evidence="3" id="KW-1185">Reference proteome</keyword>
<dbReference type="OrthoDB" id="7030114at2"/>
<dbReference type="EMBL" id="NEVS01000004">
    <property type="protein sequence ID" value="OZI61304.1"/>
    <property type="molecule type" value="Genomic_DNA"/>
</dbReference>
<protein>
    <submittedName>
        <fullName evidence="2">DUF3606 domain-containing protein</fullName>
    </submittedName>
</protein>
<sequence length="63" mass="7119">MSDNLQERGPADRSRINLNERWEVDYWSKTLGCTPDQLREAVAKAGSSVDKVREQLGKGRQAT</sequence>